<sequence length="111" mass="11647">MFKSTILLLALCTAGTFAKTWHIQLWNNAGKTANIPIVGNRFCVCLETTQTAKIKNTDGGVVKLFSTNDCTGNFAVLGAGATRTNAQWVNSASVGQDGIPSTGPTQCDPAL</sequence>
<dbReference type="Proteomes" id="UP000827284">
    <property type="component" value="Unassembled WGS sequence"/>
</dbReference>
<keyword evidence="1" id="KW-0732">Signal</keyword>
<evidence type="ECO:0000256" key="1">
    <source>
        <dbReference type="SAM" id="SignalP"/>
    </source>
</evidence>
<comment type="caution">
    <text evidence="2">The sequence shown here is derived from an EMBL/GenBank/DDBJ whole genome shotgun (WGS) entry which is preliminary data.</text>
</comment>
<evidence type="ECO:0000313" key="3">
    <source>
        <dbReference type="Proteomes" id="UP000827284"/>
    </source>
</evidence>
<dbReference type="AlphaFoldDB" id="A0A9P3LVH3"/>
<accession>A0A9P3LVH3</accession>
<protein>
    <submittedName>
        <fullName evidence="2">Uncharacterized protein</fullName>
    </submittedName>
</protein>
<proteinExistence type="predicted"/>
<dbReference type="OrthoDB" id="2343100at2759"/>
<evidence type="ECO:0000313" key="2">
    <source>
        <dbReference type="EMBL" id="GJJ72083.1"/>
    </source>
</evidence>
<reference evidence="2" key="2">
    <citation type="journal article" date="2022" name="Microbiol. Resour. Announc.">
        <title>Whole-Genome Sequence of Entomortierella parvispora E1425, a Mucoromycotan Fungus Associated with Burkholderiaceae-Related Endosymbiotic Bacteria.</title>
        <authorList>
            <person name="Herlambang A."/>
            <person name="Guo Y."/>
            <person name="Takashima Y."/>
            <person name="Narisawa K."/>
            <person name="Ohta H."/>
            <person name="Nishizawa T."/>
        </authorList>
    </citation>
    <scope>NUCLEOTIDE SEQUENCE</scope>
    <source>
        <strain evidence="2">E1425</strain>
    </source>
</reference>
<feature type="signal peptide" evidence="1">
    <location>
        <begin position="1"/>
        <end position="18"/>
    </location>
</feature>
<dbReference type="EMBL" id="BQFW01000006">
    <property type="protein sequence ID" value="GJJ72083.1"/>
    <property type="molecule type" value="Genomic_DNA"/>
</dbReference>
<feature type="chain" id="PRO_5040492184" evidence="1">
    <location>
        <begin position="19"/>
        <end position="111"/>
    </location>
</feature>
<reference evidence="2" key="1">
    <citation type="submission" date="2021-11" db="EMBL/GenBank/DDBJ databases">
        <authorList>
            <person name="Herlambang A."/>
            <person name="Guo Y."/>
            <person name="Takashima Y."/>
            <person name="Nishizawa T."/>
        </authorList>
    </citation>
    <scope>NUCLEOTIDE SEQUENCE</scope>
    <source>
        <strain evidence="2">E1425</strain>
    </source>
</reference>
<name>A0A9P3LVH3_9FUNG</name>
<gene>
    <name evidence="2" type="ORF">EMPS_04440</name>
</gene>
<keyword evidence="3" id="KW-1185">Reference proteome</keyword>
<organism evidence="2 3">
    <name type="scientific">Entomortierella parvispora</name>
    <dbReference type="NCBI Taxonomy" id="205924"/>
    <lineage>
        <taxon>Eukaryota</taxon>
        <taxon>Fungi</taxon>
        <taxon>Fungi incertae sedis</taxon>
        <taxon>Mucoromycota</taxon>
        <taxon>Mortierellomycotina</taxon>
        <taxon>Mortierellomycetes</taxon>
        <taxon>Mortierellales</taxon>
        <taxon>Mortierellaceae</taxon>
        <taxon>Entomortierella</taxon>
    </lineage>
</organism>